<proteinExistence type="predicted"/>
<protein>
    <recommendedName>
        <fullName evidence="2">DUF6535 domain-containing protein</fullName>
    </recommendedName>
</protein>
<name>A0AAD6VKR4_9AGAR</name>
<keyword evidence="1" id="KW-0472">Membrane</keyword>
<keyword evidence="4" id="KW-1185">Reference proteome</keyword>
<keyword evidence="1" id="KW-0812">Transmembrane</keyword>
<feature type="transmembrane region" description="Helical" evidence="1">
    <location>
        <begin position="200"/>
        <end position="221"/>
    </location>
</feature>
<keyword evidence="1" id="KW-1133">Transmembrane helix</keyword>
<evidence type="ECO:0000259" key="2">
    <source>
        <dbReference type="Pfam" id="PF20153"/>
    </source>
</evidence>
<gene>
    <name evidence="3" type="ORF">GGX14DRAFT_606915</name>
</gene>
<feature type="non-terminal residue" evidence="3">
    <location>
        <position position="416"/>
    </location>
</feature>
<feature type="transmembrane region" description="Helical" evidence="1">
    <location>
        <begin position="140"/>
        <end position="158"/>
    </location>
</feature>
<dbReference type="AlphaFoldDB" id="A0AAD6VKR4"/>
<feature type="transmembrane region" description="Helical" evidence="1">
    <location>
        <begin position="101"/>
        <end position="120"/>
    </location>
</feature>
<comment type="caution">
    <text evidence="3">The sequence shown here is derived from an EMBL/GenBank/DDBJ whole genome shotgun (WGS) entry which is preliminary data.</text>
</comment>
<evidence type="ECO:0000256" key="1">
    <source>
        <dbReference type="SAM" id="Phobius"/>
    </source>
</evidence>
<accession>A0AAD6VKR4</accession>
<sequence>FAFDILHEVLPHSPVSVPEHITVTENETVAASDNDRLIRALQSCFSDLLRKQDEIQRAVEALKPQMPAPDKKIAFWTSYMKLADEHDKECKEKYSTDLDMSLIFAGLFSAITSAFIIQIQPQLIPDPPMNPPIKIVVAQSLLYISLSTTLLAALLAVLGKQWIMYYQAAGSKGTTEERGLERQRKLDGLRKWKLEAVLQMFPLLLQLALLLFSTALSVYLWTINVSLAIIVLALTFLGFGTYLFLPSSAIFSRDSPFQTSCATCGKRIISLTLRVLKPARKFIQNVKSFMSLFRESQGYLLPRSSGNTSVKSHNEPQQETFPEWLFKKESVEVPAVLWVLETSTDPIMISTAAEMALDLQWPLGLDLRLSMTRLEETAKHWSRSEQTIQQGFLLEHQVTVVAGKIGGPAQKDLHLI</sequence>
<dbReference type="InterPro" id="IPR045338">
    <property type="entry name" value="DUF6535"/>
</dbReference>
<reference evidence="3" key="1">
    <citation type="submission" date="2023-03" db="EMBL/GenBank/DDBJ databases">
        <title>Massive genome expansion in bonnet fungi (Mycena s.s.) driven by repeated elements and novel gene families across ecological guilds.</title>
        <authorList>
            <consortium name="Lawrence Berkeley National Laboratory"/>
            <person name="Harder C.B."/>
            <person name="Miyauchi S."/>
            <person name="Viragh M."/>
            <person name="Kuo A."/>
            <person name="Thoen E."/>
            <person name="Andreopoulos B."/>
            <person name="Lu D."/>
            <person name="Skrede I."/>
            <person name="Drula E."/>
            <person name="Henrissat B."/>
            <person name="Morin E."/>
            <person name="Kohler A."/>
            <person name="Barry K."/>
            <person name="LaButti K."/>
            <person name="Morin E."/>
            <person name="Salamov A."/>
            <person name="Lipzen A."/>
            <person name="Mereny Z."/>
            <person name="Hegedus B."/>
            <person name="Baldrian P."/>
            <person name="Stursova M."/>
            <person name="Weitz H."/>
            <person name="Taylor A."/>
            <person name="Grigoriev I.V."/>
            <person name="Nagy L.G."/>
            <person name="Martin F."/>
            <person name="Kauserud H."/>
        </authorList>
    </citation>
    <scope>NUCLEOTIDE SEQUENCE</scope>
    <source>
        <strain evidence="3">9144</strain>
    </source>
</reference>
<feature type="domain" description="DUF6535" evidence="2">
    <location>
        <begin position="76"/>
        <end position="222"/>
    </location>
</feature>
<dbReference type="Pfam" id="PF20153">
    <property type="entry name" value="DUF6535"/>
    <property type="match status" value="1"/>
</dbReference>
<organism evidence="3 4">
    <name type="scientific">Mycena pura</name>
    <dbReference type="NCBI Taxonomy" id="153505"/>
    <lineage>
        <taxon>Eukaryota</taxon>
        <taxon>Fungi</taxon>
        <taxon>Dikarya</taxon>
        <taxon>Basidiomycota</taxon>
        <taxon>Agaricomycotina</taxon>
        <taxon>Agaricomycetes</taxon>
        <taxon>Agaricomycetidae</taxon>
        <taxon>Agaricales</taxon>
        <taxon>Marasmiineae</taxon>
        <taxon>Mycenaceae</taxon>
        <taxon>Mycena</taxon>
    </lineage>
</organism>
<feature type="transmembrane region" description="Helical" evidence="1">
    <location>
        <begin position="227"/>
        <end position="245"/>
    </location>
</feature>
<dbReference type="Proteomes" id="UP001219525">
    <property type="component" value="Unassembled WGS sequence"/>
</dbReference>
<evidence type="ECO:0000313" key="4">
    <source>
        <dbReference type="Proteomes" id="UP001219525"/>
    </source>
</evidence>
<evidence type="ECO:0000313" key="3">
    <source>
        <dbReference type="EMBL" id="KAJ7215934.1"/>
    </source>
</evidence>
<dbReference type="EMBL" id="JARJCW010000016">
    <property type="protein sequence ID" value="KAJ7215934.1"/>
    <property type="molecule type" value="Genomic_DNA"/>
</dbReference>